<evidence type="ECO:0000313" key="2">
    <source>
        <dbReference type="Proteomes" id="UP000006757"/>
    </source>
</evidence>
<gene>
    <name evidence="1" type="ORF">A1Q2_05331</name>
</gene>
<dbReference type="Proteomes" id="UP000006757">
    <property type="component" value="Unassembled WGS sequence"/>
</dbReference>
<organism evidence="1 2">
    <name type="scientific">Trichosporon asahii var. asahii (strain CBS 8904)</name>
    <name type="common">Yeast</name>
    <dbReference type="NCBI Taxonomy" id="1220162"/>
    <lineage>
        <taxon>Eukaryota</taxon>
        <taxon>Fungi</taxon>
        <taxon>Dikarya</taxon>
        <taxon>Basidiomycota</taxon>
        <taxon>Agaricomycotina</taxon>
        <taxon>Tremellomycetes</taxon>
        <taxon>Trichosporonales</taxon>
        <taxon>Trichosporonaceae</taxon>
        <taxon>Trichosporon</taxon>
    </lineage>
</organism>
<sequence length="207" mass="22656">MMAIPIVPGEDQRAIDATDVEPIDIPLGSSPSVRPELPPNVRRMSEQTLQEARRKIIGTLLTSTDDLHAQHGMTPNGRLSPSLEATFVSALCITPSPHLDTPHPQGDTGIPLPVLVDIDIDDSRLPHLTDPVTTARNSPPPGRDIVPPLPPPFLLPPSIFLRRILTQIDPRTRSTFLSPANLAICDKLRFPETCDIYALASWTHFKA</sequence>
<keyword evidence="2" id="KW-1185">Reference proteome</keyword>
<accession>K1VLY4</accession>
<protein>
    <submittedName>
        <fullName evidence="1">Uncharacterized protein</fullName>
    </submittedName>
</protein>
<reference evidence="1 2" key="1">
    <citation type="journal article" date="2012" name="Eukaryot. Cell">
        <title>Genome sequence of the Trichosporon asahii environmental strain CBS 8904.</title>
        <authorList>
            <person name="Yang R.Y."/>
            <person name="Li H.T."/>
            <person name="Zhu H."/>
            <person name="Zhou G.P."/>
            <person name="Wang M."/>
            <person name="Wang L."/>
        </authorList>
    </citation>
    <scope>NUCLEOTIDE SEQUENCE [LARGE SCALE GENOMIC DNA]</scope>
    <source>
        <strain evidence="1 2">CBS 8904</strain>
    </source>
</reference>
<comment type="caution">
    <text evidence="1">The sequence shown here is derived from an EMBL/GenBank/DDBJ whole genome shotgun (WGS) entry which is preliminary data.</text>
</comment>
<evidence type="ECO:0000313" key="1">
    <source>
        <dbReference type="EMBL" id="EKD00362.1"/>
    </source>
</evidence>
<dbReference type="EMBL" id="AMBO01000343">
    <property type="protein sequence ID" value="EKD00362.1"/>
    <property type="molecule type" value="Genomic_DNA"/>
</dbReference>
<name>K1VLY4_TRIAC</name>
<dbReference type="AlphaFoldDB" id="K1VLY4"/>
<dbReference type="HOGENOM" id="CLU_1327216_0_0_1"/>
<dbReference type="InParanoid" id="K1VLY4"/>
<proteinExistence type="predicted"/>